<gene>
    <name evidence="7" type="ORF">D3273_14335</name>
</gene>
<evidence type="ECO:0000313" key="7">
    <source>
        <dbReference type="EMBL" id="RYC31292.1"/>
    </source>
</evidence>
<comment type="similarity">
    <text evidence="2">Belongs to the prokaryotic sulfate-binding protein family.</text>
</comment>
<organism evidence="7 8">
    <name type="scientific">Lichenibacterium minor</name>
    <dbReference type="NCBI Taxonomy" id="2316528"/>
    <lineage>
        <taxon>Bacteria</taxon>
        <taxon>Pseudomonadati</taxon>
        <taxon>Pseudomonadota</taxon>
        <taxon>Alphaproteobacteria</taxon>
        <taxon>Hyphomicrobiales</taxon>
        <taxon>Lichenihabitantaceae</taxon>
        <taxon>Lichenibacterium</taxon>
    </lineage>
</organism>
<dbReference type="InterPro" id="IPR005669">
    <property type="entry name" value="Thiosulph/SO4-bd"/>
</dbReference>
<evidence type="ECO:0000256" key="4">
    <source>
        <dbReference type="ARBA" id="ARBA00022729"/>
    </source>
</evidence>
<keyword evidence="5" id="KW-0574">Periplasm</keyword>
<evidence type="ECO:0000313" key="8">
    <source>
        <dbReference type="Proteomes" id="UP000290759"/>
    </source>
</evidence>
<dbReference type="RefSeq" id="WP_129227575.1">
    <property type="nucleotide sequence ID" value="NZ_QYBB01000015.1"/>
</dbReference>
<dbReference type="SUPFAM" id="SSF53850">
    <property type="entry name" value="Periplasmic binding protein-like II"/>
    <property type="match status" value="1"/>
</dbReference>
<comment type="caution">
    <text evidence="7">The sequence shown here is derived from an EMBL/GenBank/DDBJ whole genome shotgun (WGS) entry which is preliminary data.</text>
</comment>
<dbReference type="GO" id="GO:1902358">
    <property type="term" value="P:sulfate transmembrane transport"/>
    <property type="evidence" value="ECO:0007669"/>
    <property type="project" value="InterPro"/>
</dbReference>
<keyword evidence="4 6" id="KW-0732">Signal</keyword>
<feature type="signal peptide" evidence="6">
    <location>
        <begin position="1"/>
        <end position="29"/>
    </location>
</feature>
<feature type="chain" id="PRO_5020432536" evidence="6">
    <location>
        <begin position="30"/>
        <end position="261"/>
    </location>
</feature>
<dbReference type="Pfam" id="PF13531">
    <property type="entry name" value="SBP_bac_11"/>
    <property type="match status" value="1"/>
</dbReference>
<reference evidence="7 8" key="2">
    <citation type="submission" date="2019-02" db="EMBL/GenBank/DDBJ databases">
        <title>'Lichenibacterium ramalinii' gen. nov. sp. nov., 'Lichenibacterium minor' gen. nov. sp. nov.</title>
        <authorList>
            <person name="Pankratov T."/>
        </authorList>
    </citation>
    <scope>NUCLEOTIDE SEQUENCE [LARGE SCALE GENOMIC DNA]</scope>
    <source>
        <strain evidence="7 8">RmlP026</strain>
    </source>
</reference>
<evidence type="ECO:0000256" key="5">
    <source>
        <dbReference type="ARBA" id="ARBA00022764"/>
    </source>
</evidence>
<name>A0A4Q2U4J2_9HYPH</name>
<dbReference type="Proteomes" id="UP000290759">
    <property type="component" value="Unassembled WGS sequence"/>
</dbReference>
<proteinExistence type="inferred from homology"/>
<dbReference type="OrthoDB" id="9802127at2"/>
<dbReference type="CDD" id="cd13519">
    <property type="entry name" value="PBP2_PEB3_AcfC"/>
    <property type="match status" value="1"/>
</dbReference>
<dbReference type="GO" id="GO:0140104">
    <property type="term" value="F:molecular carrier activity"/>
    <property type="evidence" value="ECO:0007669"/>
    <property type="project" value="InterPro"/>
</dbReference>
<evidence type="ECO:0000256" key="2">
    <source>
        <dbReference type="ARBA" id="ARBA00006099"/>
    </source>
</evidence>
<dbReference type="Gene3D" id="3.40.190.10">
    <property type="entry name" value="Periplasmic binding protein-like II"/>
    <property type="match status" value="2"/>
</dbReference>
<dbReference type="PANTHER" id="PTHR30368:SF2">
    <property type="entry name" value="SULFATE-BINDING PROTEIN"/>
    <property type="match status" value="1"/>
</dbReference>
<accession>A0A4Q2U4J2</accession>
<sequence length="261" mass="27577">MKETNMRTLRQAGTAAALVVLCWSGAAAAAETLHVYGPGGPLPAVKEAAAAYGKQAGVTVDVVGGPTPAWIDRAKADGDVIYSGAETMMTDFANALPGVLDPATVTPLYLRPSSILVRPGNPKHIAGFADLLKPGHRVLVVNGSGQGGLWEDMAGRTGRISDVKALRANIVAFAKNSAEAKKAWTDDTSIDAWIIWDIWQVANPTIADAVPVEPEYRIYRDTGVALTAAGEKKPEAKAFAEFLASPSGQAIFERWGWTAPR</sequence>
<reference evidence="7 8" key="1">
    <citation type="submission" date="2018-12" db="EMBL/GenBank/DDBJ databases">
        <authorList>
            <person name="Grouzdev D.S."/>
            <person name="Krutkina M.S."/>
        </authorList>
    </citation>
    <scope>NUCLEOTIDE SEQUENCE [LARGE SCALE GENOMIC DNA]</scope>
    <source>
        <strain evidence="7 8">RmlP026</strain>
    </source>
</reference>
<comment type="subcellular location">
    <subcellularLocation>
        <location evidence="1">Periplasm</location>
    </subcellularLocation>
</comment>
<dbReference type="EMBL" id="QYBB01000015">
    <property type="protein sequence ID" value="RYC31292.1"/>
    <property type="molecule type" value="Genomic_DNA"/>
</dbReference>
<dbReference type="AlphaFoldDB" id="A0A4Q2U4J2"/>
<dbReference type="PANTHER" id="PTHR30368">
    <property type="entry name" value="SULFATE-BINDING PROTEIN"/>
    <property type="match status" value="1"/>
</dbReference>
<keyword evidence="8" id="KW-1185">Reference proteome</keyword>
<evidence type="ECO:0000256" key="6">
    <source>
        <dbReference type="SAM" id="SignalP"/>
    </source>
</evidence>
<evidence type="ECO:0000256" key="1">
    <source>
        <dbReference type="ARBA" id="ARBA00004418"/>
    </source>
</evidence>
<protein>
    <submittedName>
        <fullName evidence="7">Extracellular solute-binding protein</fullName>
    </submittedName>
</protein>
<keyword evidence="3" id="KW-0813">Transport</keyword>
<dbReference type="GO" id="GO:0042597">
    <property type="term" value="C:periplasmic space"/>
    <property type="evidence" value="ECO:0007669"/>
    <property type="project" value="UniProtKB-SubCell"/>
</dbReference>
<evidence type="ECO:0000256" key="3">
    <source>
        <dbReference type="ARBA" id="ARBA00022448"/>
    </source>
</evidence>